<feature type="domain" description="N-acetyltransferase" evidence="3">
    <location>
        <begin position="3"/>
        <end position="152"/>
    </location>
</feature>
<dbReference type="Proteomes" id="UP000023067">
    <property type="component" value="Unassembled WGS sequence"/>
</dbReference>
<gene>
    <name evidence="4" type="ORF">BF93_03765</name>
</gene>
<dbReference type="PROSITE" id="PS51186">
    <property type="entry name" value="GNAT"/>
    <property type="match status" value="1"/>
</dbReference>
<dbReference type="OrthoDB" id="9799092at2"/>
<dbReference type="SUPFAM" id="SSF55729">
    <property type="entry name" value="Acyl-CoA N-acyltransferases (Nat)"/>
    <property type="match status" value="1"/>
</dbReference>
<dbReference type="RefSeq" id="WP_038373452.1">
    <property type="nucleotide sequence ID" value="NZ_KK069999.1"/>
</dbReference>
<dbReference type="PATRIC" id="fig|396014.3.peg.2783"/>
<sequence length="167" mass="18119">MNLRIEPCTAADLSRLLAGPVDPMSAAHHRERFALQESGEATYLLAWRGAENVGRATLYHRSKYAAVRAAEINALEATPQGQGIGSALIAAAEAIAARRGHDAVGLAVEPGNPAARRLYERLGYVPWGHGEVIDVWTEPRPGGDVEHRDPCDYLRRALPREDPAPAR</sequence>
<dbReference type="Pfam" id="PF00583">
    <property type="entry name" value="Acetyltransf_1"/>
    <property type="match status" value="1"/>
</dbReference>
<dbReference type="STRING" id="396014.BF93_03765"/>
<protein>
    <recommendedName>
        <fullName evidence="3">N-acetyltransferase domain-containing protein</fullName>
    </recommendedName>
</protein>
<proteinExistence type="predicted"/>
<dbReference type="InterPro" id="IPR050832">
    <property type="entry name" value="Bact_Acetyltransf"/>
</dbReference>
<evidence type="ECO:0000259" key="3">
    <source>
        <dbReference type="PROSITE" id="PS51186"/>
    </source>
</evidence>
<keyword evidence="5" id="KW-1185">Reference proteome</keyword>
<dbReference type="AlphaFoldDB" id="Z9JQ34"/>
<evidence type="ECO:0000256" key="1">
    <source>
        <dbReference type="ARBA" id="ARBA00022679"/>
    </source>
</evidence>
<dbReference type="eggNOG" id="COG0456">
    <property type="taxonomic scope" value="Bacteria"/>
</dbReference>
<dbReference type="PANTHER" id="PTHR43877">
    <property type="entry name" value="AMINOALKYLPHOSPHONATE N-ACETYLTRANSFERASE-RELATED-RELATED"/>
    <property type="match status" value="1"/>
</dbReference>
<comment type="caution">
    <text evidence="4">The sequence shown here is derived from an EMBL/GenBank/DDBJ whole genome shotgun (WGS) entry which is preliminary data.</text>
</comment>
<reference evidence="4 5" key="1">
    <citation type="submission" date="2014-02" db="EMBL/GenBank/DDBJ databases">
        <title>Genome sequence of Brachybacterium phenoliresistens strain W13A50.</title>
        <authorList>
            <person name="Wang X."/>
        </authorList>
    </citation>
    <scope>NUCLEOTIDE SEQUENCE [LARGE SCALE GENOMIC DNA]</scope>
    <source>
        <strain evidence="4 5">W13A50</strain>
    </source>
</reference>
<dbReference type="InterPro" id="IPR000182">
    <property type="entry name" value="GNAT_dom"/>
</dbReference>
<dbReference type="GO" id="GO:0016747">
    <property type="term" value="F:acyltransferase activity, transferring groups other than amino-acyl groups"/>
    <property type="evidence" value="ECO:0007669"/>
    <property type="project" value="InterPro"/>
</dbReference>
<evidence type="ECO:0000313" key="4">
    <source>
        <dbReference type="EMBL" id="EWS80309.1"/>
    </source>
</evidence>
<dbReference type="Gene3D" id="3.40.630.30">
    <property type="match status" value="1"/>
</dbReference>
<organism evidence="4 5">
    <name type="scientific">Brachybacterium phenoliresistens</name>
    <dbReference type="NCBI Taxonomy" id="396014"/>
    <lineage>
        <taxon>Bacteria</taxon>
        <taxon>Bacillati</taxon>
        <taxon>Actinomycetota</taxon>
        <taxon>Actinomycetes</taxon>
        <taxon>Micrococcales</taxon>
        <taxon>Dermabacteraceae</taxon>
        <taxon>Brachybacterium</taxon>
    </lineage>
</organism>
<dbReference type="EMBL" id="JDYK01000016">
    <property type="protein sequence ID" value="EWS80309.1"/>
    <property type="molecule type" value="Genomic_DNA"/>
</dbReference>
<keyword evidence="1" id="KW-0808">Transferase</keyword>
<keyword evidence="2" id="KW-0012">Acyltransferase</keyword>
<evidence type="ECO:0000313" key="5">
    <source>
        <dbReference type="Proteomes" id="UP000023067"/>
    </source>
</evidence>
<dbReference type="PANTHER" id="PTHR43877:SF2">
    <property type="entry name" value="AMINOALKYLPHOSPHONATE N-ACETYLTRANSFERASE-RELATED"/>
    <property type="match status" value="1"/>
</dbReference>
<dbReference type="HOGENOM" id="CLU_104207_0_0_11"/>
<accession>Z9JQ34</accession>
<dbReference type="InterPro" id="IPR016181">
    <property type="entry name" value="Acyl_CoA_acyltransferase"/>
</dbReference>
<name>Z9JQ34_9MICO</name>
<evidence type="ECO:0000256" key="2">
    <source>
        <dbReference type="ARBA" id="ARBA00023315"/>
    </source>
</evidence>